<dbReference type="SMART" id="SM00343">
    <property type="entry name" value="ZnF_C2HC"/>
    <property type="match status" value="2"/>
</dbReference>
<dbReference type="SUPFAM" id="SSF57756">
    <property type="entry name" value="Retrovirus zinc finger-like domains"/>
    <property type="match status" value="1"/>
</dbReference>
<dbReference type="GO" id="GO:0003676">
    <property type="term" value="F:nucleic acid binding"/>
    <property type="evidence" value="ECO:0007669"/>
    <property type="project" value="InterPro"/>
</dbReference>
<dbReference type="GO" id="GO:0008270">
    <property type="term" value="F:zinc ion binding"/>
    <property type="evidence" value="ECO:0007669"/>
    <property type="project" value="InterPro"/>
</dbReference>
<dbReference type="EMBL" id="BKCJ010000667">
    <property type="protein sequence ID" value="GEU35232.1"/>
    <property type="molecule type" value="Genomic_DNA"/>
</dbReference>
<feature type="region of interest" description="Disordered" evidence="1">
    <location>
        <begin position="86"/>
        <end position="108"/>
    </location>
</feature>
<evidence type="ECO:0000256" key="1">
    <source>
        <dbReference type="SAM" id="MobiDB-lite"/>
    </source>
</evidence>
<comment type="caution">
    <text evidence="3">The sequence shown here is derived from an EMBL/GenBank/DDBJ whole genome shotgun (WGS) entry which is preliminary data.</text>
</comment>
<organism evidence="3">
    <name type="scientific">Tanacetum cinerariifolium</name>
    <name type="common">Dalmatian daisy</name>
    <name type="synonym">Chrysanthemum cinerariifolium</name>
    <dbReference type="NCBI Taxonomy" id="118510"/>
    <lineage>
        <taxon>Eukaryota</taxon>
        <taxon>Viridiplantae</taxon>
        <taxon>Streptophyta</taxon>
        <taxon>Embryophyta</taxon>
        <taxon>Tracheophyta</taxon>
        <taxon>Spermatophyta</taxon>
        <taxon>Magnoliopsida</taxon>
        <taxon>eudicotyledons</taxon>
        <taxon>Gunneridae</taxon>
        <taxon>Pentapetalae</taxon>
        <taxon>asterids</taxon>
        <taxon>campanulids</taxon>
        <taxon>Asterales</taxon>
        <taxon>Asteraceae</taxon>
        <taxon>Asteroideae</taxon>
        <taxon>Anthemideae</taxon>
        <taxon>Anthemidinae</taxon>
        <taxon>Tanacetum</taxon>
    </lineage>
</organism>
<dbReference type="AlphaFoldDB" id="A0A6L2JEZ9"/>
<evidence type="ECO:0000313" key="3">
    <source>
        <dbReference type="EMBL" id="GEU35232.1"/>
    </source>
</evidence>
<name>A0A6L2JEZ9_TANCI</name>
<proteinExistence type="predicted"/>
<dbReference type="InterPro" id="IPR001878">
    <property type="entry name" value="Znf_CCHC"/>
</dbReference>
<sequence>MDFSDLMEFLEKLTRSKCSRLYYCVPRNTLSTGLRIIEYDLDIYRFLEHGVANDRRIGLYVDYYDEDLTHLVGKDKLTALIMGVDSDTSDAGSEDSDPSYHLSEDEDDISDSISLAQDDDNWERFSLGIVAGESIPVEHSPANIPQRQVARKSRWGKPRNVAGECVEQVDSDENMSANEEDEDSDGVERRMMYESCQKCRGKGHNSRSCKKQPRGRSKRIVAATSMRASTSGHTAVVSNIDIPRGIQKGFYENKECIDYTLWEIIENGNAPIITKTFNGKETVIPPISVEEKAQRKAKLKARSTLLMALPNEHKLKFNSYKDAKTLMQAIENRFRANQVFHSLVMKIYNIHHDDLELRWNITMLTMRARRFLKNTRRKLDMANKERIRFDKSKVKCFNCHKKGHFAREYRAPMNQDSRTGSLSE</sequence>
<protein>
    <submittedName>
        <fullName evidence="3">Ribonuclease H-like domain-containing protein</fullName>
    </submittedName>
</protein>
<feature type="domain" description="CCHC-type" evidence="2">
    <location>
        <begin position="195"/>
        <end position="211"/>
    </location>
</feature>
<gene>
    <name evidence="3" type="ORF">Tci_007210</name>
</gene>
<feature type="domain" description="CCHC-type" evidence="2">
    <location>
        <begin position="395"/>
        <end position="411"/>
    </location>
</feature>
<dbReference type="Gene3D" id="4.10.60.10">
    <property type="entry name" value="Zinc finger, CCHC-type"/>
    <property type="match status" value="1"/>
</dbReference>
<reference evidence="3" key="1">
    <citation type="journal article" date="2019" name="Sci. Rep.">
        <title>Draft genome of Tanacetum cinerariifolium, the natural source of mosquito coil.</title>
        <authorList>
            <person name="Yamashiro T."/>
            <person name="Shiraishi A."/>
            <person name="Satake H."/>
            <person name="Nakayama K."/>
        </authorList>
    </citation>
    <scope>NUCLEOTIDE SEQUENCE</scope>
</reference>
<evidence type="ECO:0000259" key="2">
    <source>
        <dbReference type="SMART" id="SM00343"/>
    </source>
</evidence>
<accession>A0A6L2JEZ9</accession>
<dbReference type="InterPro" id="IPR036875">
    <property type="entry name" value="Znf_CCHC_sf"/>
</dbReference>